<keyword evidence="3" id="KW-1185">Reference proteome</keyword>
<feature type="domain" description="General stress protein 17M-like" evidence="1">
    <location>
        <begin position="13"/>
        <end position="105"/>
    </location>
</feature>
<dbReference type="OrthoDB" id="2678178at2"/>
<reference evidence="2 3" key="1">
    <citation type="submission" date="2018-06" db="EMBL/GenBank/DDBJ databases">
        <title>Genomic Encyclopedia of Archaeal and Bacterial Type Strains, Phase II (KMG-II): from individual species to whole genera.</title>
        <authorList>
            <person name="Goeker M."/>
        </authorList>
    </citation>
    <scope>NUCLEOTIDE SEQUENCE [LARGE SCALE GENOMIC DNA]</scope>
    <source>
        <strain evidence="2 3">KACC 16626</strain>
    </source>
</reference>
<evidence type="ECO:0000313" key="3">
    <source>
        <dbReference type="Proteomes" id="UP000247416"/>
    </source>
</evidence>
<dbReference type="RefSeq" id="WP_107931720.1">
    <property type="nucleotide sequence ID" value="NZ_PYWJ01000001.1"/>
</dbReference>
<dbReference type="Pfam" id="PF11181">
    <property type="entry name" value="YflT"/>
    <property type="match status" value="1"/>
</dbReference>
<evidence type="ECO:0000313" key="2">
    <source>
        <dbReference type="EMBL" id="PYF08452.1"/>
    </source>
</evidence>
<name>A0A318TUH7_9BACL</name>
<organism evidence="2 3">
    <name type="scientific">Ureibacillus chungkukjangi</name>
    <dbReference type="NCBI Taxonomy" id="1202712"/>
    <lineage>
        <taxon>Bacteria</taxon>
        <taxon>Bacillati</taxon>
        <taxon>Bacillota</taxon>
        <taxon>Bacilli</taxon>
        <taxon>Bacillales</taxon>
        <taxon>Caryophanaceae</taxon>
        <taxon>Ureibacillus</taxon>
    </lineage>
</organism>
<dbReference type="EMBL" id="QJTJ01000002">
    <property type="protein sequence ID" value="PYF08452.1"/>
    <property type="molecule type" value="Genomic_DNA"/>
</dbReference>
<sequence>MYPIDNGTPGRANIAVTFEKQEAMAIIERLKADGIPKGDIHVVGKELYEFANLKWDAEINLHRIGNPGDKIKSFFTGEDAEIEGLKHSKLPEDKLQQFKEIIDSGGVLIYTDEYLHTTKIVKEMERDPNVIDDPTTYDDGTGYENRT</sequence>
<dbReference type="InterPro" id="IPR025889">
    <property type="entry name" value="GSP17M-like_dom"/>
</dbReference>
<proteinExistence type="predicted"/>
<dbReference type="AlphaFoldDB" id="A0A318TUH7"/>
<comment type="caution">
    <text evidence="2">The sequence shown here is derived from an EMBL/GenBank/DDBJ whole genome shotgun (WGS) entry which is preliminary data.</text>
</comment>
<protein>
    <submittedName>
        <fullName evidence="2">Heat induced stress protein YflT</fullName>
    </submittedName>
</protein>
<dbReference type="Proteomes" id="UP000247416">
    <property type="component" value="Unassembled WGS sequence"/>
</dbReference>
<accession>A0A318TUH7</accession>
<evidence type="ECO:0000259" key="1">
    <source>
        <dbReference type="Pfam" id="PF11181"/>
    </source>
</evidence>
<gene>
    <name evidence="2" type="ORF">BJ095_102218</name>
</gene>